<proteinExistence type="predicted"/>
<feature type="non-terminal residue" evidence="1">
    <location>
        <position position="33"/>
    </location>
</feature>
<sequence>MLQDGEKGVIIQRDKQTYAVAPHIPCGVVSGDT</sequence>
<gene>
    <name evidence="1" type="ORF">S03H2_47425</name>
</gene>
<name>X1IQV6_9ZZZZ</name>
<protein>
    <submittedName>
        <fullName evidence="1">Uncharacterized protein</fullName>
    </submittedName>
</protein>
<evidence type="ECO:0000313" key="1">
    <source>
        <dbReference type="EMBL" id="GAH71635.1"/>
    </source>
</evidence>
<comment type="caution">
    <text evidence="1">The sequence shown here is derived from an EMBL/GenBank/DDBJ whole genome shotgun (WGS) entry which is preliminary data.</text>
</comment>
<reference evidence="1" key="1">
    <citation type="journal article" date="2014" name="Front. Microbiol.">
        <title>High frequency of phylogenetically diverse reductive dehalogenase-homologous genes in deep subseafloor sedimentary metagenomes.</title>
        <authorList>
            <person name="Kawai M."/>
            <person name="Futagami T."/>
            <person name="Toyoda A."/>
            <person name="Takaki Y."/>
            <person name="Nishi S."/>
            <person name="Hori S."/>
            <person name="Arai W."/>
            <person name="Tsubouchi T."/>
            <person name="Morono Y."/>
            <person name="Uchiyama I."/>
            <person name="Ito T."/>
            <person name="Fujiyama A."/>
            <person name="Inagaki F."/>
            <person name="Takami H."/>
        </authorList>
    </citation>
    <scope>NUCLEOTIDE SEQUENCE</scope>
    <source>
        <strain evidence="1">Expedition CK06-06</strain>
    </source>
</reference>
<dbReference type="AlphaFoldDB" id="X1IQV6"/>
<accession>X1IQV6</accession>
<organism evidence="1">
    <name type="scientific">marine sediment metagenome</name>
    <dbReference type="NCBI Taxonomy" id="412755"/>
    <lineage>
        <taxon>unclassified sequences</taxon>
        <taxon>metagenomes</taxon>
        <taxon>ecological metagenomes</taxon>
    </lineage>
</organism>
<dbReference type="EMBL" id="BARU01029844">
    <property type="protein sequence ID" value="GAH71635.1"/>
    <property type="molecule type" value="Genomic_DNA"/>
</dbReference>